<dbReference type="AlphaFoldDB" id="A0AAD9J5V2"/>
<evidence type="ECO:0000256" key="4">
    <source>
        <dbReference type="SAM" id="MobiDB-lite"/>
    </source>
</evidence>
<dbReference type="InterPro" id="IPR040351">
    <property type="entry name" value="RAB3IL/RAB3IP/Sec2"/>
</dbReference>
<dbReference type="GO" id="GO:0006887">
    <property type="term" value="P:exocytosis"/>
    <property type="evidence" value="ECO:0007669"/>
    <property type="project" value="TreeGrafter"/>
</dbReference>
<dbReference type="SUPFAM" id="SSF144284">
    <property type="entry name" value="Sec2 N-terminal region"/>
    <property type="match status" value="1"/>
</dbReference>
<evidence type="ECO:0000259" key="5">
    <source>
        <dbReference type="Pfam" id="PF06428"/>
    </source>
</evidence>
<dbReference type="PANTHER" id="PTHR14430">
    <property type="entry name" value="RABIN3-RELATED"/>
    <property type="match status" value="1"/>
</dbReference>
<reference evidence="6" key="1">
    <citation type="journal article" date="2023" name="Mol. Biol. Evol.">
        <title>Third-Generation Sequencing Reveals the Adaptive Role of the Epigenome in Three Deep-Sea Polychaetes.</title>
        <authorList>
            <person name="Perez M."/>
            <person name="Aroh O."/>
            <person name="Sun Y."/>
            <person name="Lan Y."/>
            <person name="Juniper S.K."/>
            <person name="Young C.R."/>
            <person name="Angers B."/>
            <person name="Qian P.Y."/>
        </authorList>
    </citation>
    <scope>NUCLEOTIDE SEQUENCE</scope>
    <source>
        <strain evidence="6">P08H-3</strain>
    </source>
</reference>
<dbReference type="InterPro" id="IPR009449">
    <property type="entry name" value="Sec2_N"/>
</dbReference>
<accession>A0AAD9J5V2</accession>
<dbReference type="GO" id="GO:0070319">
    <property type="term" value="C:Golgi to plasma membrane transport vesicle"/>
    <property type="evidence" value="ECO:0007669"/>
    <property type="project" value="TreeGrafter"/>
</dbReference>
<keyword evidence="1 3" id="KW-0175">Coiled coil</keyword>
<feature type="coiled-coil region" evidence="3">
    <location>
        <begin position="122"/>
        <end position="213"/>
    </location>
</feature>
<sequence length="429" mass="49359">MTSEVNLQTTNNNLYLNNDDIIYDKLNQCGECHANSSFVGSSNTMPTNSSGSGDKDTASLDSGCESSYTNGKLCSLDINEHCHSATDLIPRRRKITNTDGNHEITETKREEELVRRRSSSVLEVKEHAHTRLREELLKSEEELKLKDEECKKLARVHDQMSEELEELTAKLFEEANKMVQDANIKRMNSEKLLTEANTKIEVLQAEVTALKTLVITSTPSMPNKHLHPQLANSSDGCKPQEFVKCHRRSTSHHNFTKEMKSWEPSVQTAFDPRKQDTCIKEVDPVTFEEFQKWKRQASLKKGVVFMSRIMEEDIGPCLTFTNSELSERVLKCVFNNTLTIEPVHERNPFPRRCALTQASRLCKYRVKLEDSEPYYYVSLLARNRIAAVCDFITYVRYITQGLVKCDEYTMYWEITRLRKQISMARLGFS</sequence>
<feature type="compositionally biased region" description="Polar residues" evidence="4">
    <location>
        <begin position="37"/>
        <end position="52"/>
    </location>
</feature>
<dbReference type="Proteomes" id="UP001208570">
    <property type="component" value="Unassembled WGS sequence"/>
</dbReference>
<name>A0AAD9J5V2_9ANNE</name>
<evidence type="ECO:0000256" key="3">
    <source>
        <dbReference type="SAM" id="Coils"/>
    </source>
</evidence>
<comment type="similarity">
    <text evidence="2">Belongs to the SEC2 family.</text>
</comment>
<evidence type="ECO:0000256" key="2">
    <source>
        <dbReference type="ARBA" id="ARBA00025794"/>
    </source>
</evidence>
<proteinExistence type="inferred from homology"/>
<evidence type="ECO:0000256" key="1">
    <source>
        <dbReference type="ARBA" id="ARBA00023054"/>
    </source>
</evidence>
<evidence type="ECO:0000313" key="6">
    <source>
        <dbReference type="EMBL" id="KAK2147019.1"/>
    </source>
</evidence>
<dbReference type="PANTHER" id="PTHR14430:SF0">
    <property type="entry name" value="SEC2P DOMAIN-CONTAINING PROTEIN"/>
    <property type="match status" value="1"/>
</dbReference>
<comment type="caution">
    <text evidence="6">The sequence shown here is derived from an EMBL/GenBank/DDBJ whole genome shotgun (WGS) entry which is preliminary data.</text>
</comment>
<dbReference type="Pfam" id="PF25555">
    <property type="entry name" value="RAB3A-like_C"/>
    <property type="match status" value="1"/>
</dbReference>
<dbReference type="GO" id="GO:0005085">
    <property type="term" value="F:guanyl-nucleotide exchange factor activity"/>
    <property type="evidence" value="ECO:0007669"/>
    <property type="project" value="InterPro"/>
</dbReference>
<dbReference type="EMBL" id="JAODUP010000573">
    <property type="protein sequence ID" value="KAK2147019.1"/>
    <property type="molecule type" value="Genomic_DNA"/>
</dbReference>
<keyword evidence="7" id="KW-1185">Reference proteome</keyword>
<gene>
    <name evidence="6" type="ORF">LSH36_573g02001</name>
</gene>
<dbReference type="Gene3D" id="1.20.5.4880">
    <property type="match status" value="1"/>
</dbReference>
<evidence type="ECO:0000313" key="7">
    <source>
        <dbReference type="Proteomes" id="UP001208570"/>
    </source>
</evidence>
<protein>
    <recommendedName>
        <fullName evidence="5">GDP/GTP exchange factor Sec2 N-terminal domain-containing protein</fullName>
    </recommendedName>
</protein>
<organism evidence="6 7">
    <name type="scientific">Paralvinella palmiformis</name>
    <dbReference type="NCBI Taxonomy" id="53620"/>
    <lineage>
        <taxon>Eukaryota</taxon>
        <taxon>Metazoa</taxon>
        <taxon>Spiralia</taxon>
        <taxon>Lophotrochozoa</taxon>
        <taxon>Annelida</taxon>
        <taxon>Polychaeta</taxon>
        <taxon>Sedentaria</taxon>
        <taxon>Canalipalpata</taxon>
        <taxon>Terebellida</taxon>
        <taxon>Terebelliformia</taxon>
        <taxon>Alvinellidae</taxon>
        <taxon>Paralvinella</taxon>
    </lineage>
</organism>
<feature type="region of interest" description="Disordered" evidence="4">
    <location>
        <begin position="37"/>
        <end position="62"/>
    </location>
</feature>
<dbReference type="Pfam" id="PF06428">
    <property type="entry name" value="Sec2p"/>
    <property type="match status" value="1"/>
</dbReference>
<feature type="domain" description="GDP/GTP exchange factor Sec2 N-terminal" evidence="5">
    <location>
        <begin position="103"/>
        <end position="212"/>
    </location>
</feature>